<dbReference type="EMBL" id="CP136958">
    <property type="protein sequence ID" value="WOT03414.1"/>
    <property type="molecule type" value="Genomic_DNA"/>
</dbReference>
<proteinExistence type="predicted"/>
<protein>
    <submittedName>
        <fullName evidence="1">Uncharacterized protein</fullName>
    </submittedName>
</protein>
<reference evidence="1" key="2">
    <citation type="submission" date="2023-10" db="EMBL/GenBank/DDBJ databases">
        <authorList>
            <person name="Choi B."/>
        </authorList>
    </citation>
    <scope>NUCLEOTIDE SEQUENCE</scope>
    <source>
        <strain evidence="1">UMB0763</strain>
    </source>
</reference>
<name>A0AAF0YWW8_9CORY</name>
<dbReference type="KEGG" id="cpyr:CYJ47_06580"/>
<evidence type="ECO:0000313" key="1">
    <source>
        <dbReference type="EMBL" id="WOT03414.1"/>
    </source>
</evidence>
<dbReference type="Proteomes" id="UP000234560">
    <property type="component" value="Chromosome"/>
</dbReference>
<dbReference type="RefSeq" id="WP_101678950.1">
    <property type="nucleotide sequence ID" value="NZ_CP136958.1"/>
</dbReference>
<gene>
    <name evidence="1" type="ORF">CYJ47_06580</name>
</gene>
<evidence type="ECO:0000313" key="2">
    <source>
        <dbReference type="Proteomes" id="UP000234560"/>
    </source>
</evidence>
<reference evidence="1" key="1">
    <citation type="submission" date="2017-12" db="EMBL/GenBank/DDBJ databases">
        <authorList>
            <person name="Thomas-White K."/>
            <person name="Wolfe A.J."/>
        </authorList>
    </citation>
    <scope>NUCLEOTIDE SEQUENCE</scope>
    <source>
        <strain evidence="1">UMB0763</strain>
    </source>
</reference>
<dbReference type="AlphaFoldDB" id="A0AAF0YWW8"/>
<sequence length="68" mass="7645">MKVRNLTAGDKILLDEETQYLYGERYGKVKKVFSAGGTYAESMLIGLEFENIPCTLFYQLGSEVVTSQ</sequence>
<organism evidence="1 2">
    <name type="scientific">Corynebacterium pyruviciproducens</name>
    <dbReference type="NCBI Taxonomy" id="598660"/>
    <lineage>
        <taxon>Bacteria</taxon>
        <taxon>Bacillati</taxon>
        <taxon>Actinomycetota</taxon>
        <taxon>Actinomycetes</taxon>
        <taxon>Mycobacteriales</taxon>
        <taxon>Corynebacteriaceae</taxon>
        <taxon>Corynebacterium</taxon>
    </lineage>
</organism>
<accession>A0AAF0YWW8</accession>